<organism evidence="5 6">
    <name type="scientific">Leptotrombidium deliense</name>
    <dbReference type="NCBI Taxonomy" id="299467"/>
    <lineage>
        <taxon>Eukaryota</taxon>
        <taxon>Metazoa</taxon>
        <taxon>Ecdysozoa</taxon>
        <taxon>Arthropoda</taxon>
        <taxon>Chelicerata</taxon>
        <taxon>Arachnida</taxon>
        <taxon>Acari</taxon>
        <taxon>Acariformes</taxon>
        <taxon>Trombidiformes</taxon>
        <taxon>Prostigmata</taxon>
        <taxon>Anystina</taxon>
        <taxon>Parasitengona</taxon>
        <taxon>Trombiculoidea</taxon>
        <taxon>Trombiculidae</taxon>
        <taxon>Leptotrombidium</taxon>
    </lineage>
</organism>
<dbReference type="InterPro" id="IPR008942">
    <property type="entry name" value="ENTH_VHS"/>
</dbReference>
<dbReference type="OrthoDB" id="10069473at2759"/>
<dbReference type="PANTHER" id="PTHR12460">
    <property type="entry name" value="CYCLIN-DEPENDENT KINASE INHIBITOR-RELATED PROTEIN"/>
    <property type="match status" value="1"/>
</dbReference>
<dbReference type="Proteomes" id="UP000288716">
    <property type="component" value="Unassembled WGS sequence"/>
</dbReference>
<dbReference type="FunFam" id="1.25.40.90:FF:000007">
    <property type="entry name" value="Regulation of nuclear pre-mRNA domain-containing protein 1B"/>
    <property type="match status" value="1"/>
</dbReference>
<comment type="similarity">
    <text evidence="3">Belongs to the UPF0400 (RTT103) family.</text>
</comment>
<dbReference type="GO" id="GO:0000993">
    <property type="term" value="F:RNA polymerase II complex binding"/>
    <property type="evidence" value="ECO:0007669"/>
    <property type="project" value="TreeGrafter"/>
</dbReference>
<dbReference type="CDD" id="cd17002">
    <property type="entry name" value="CID_RPRD1"/>
    <property type="match status" value="1"/>
</dbReference>
<dbReference type="Pfam" id="PF16566">
    <property type="entry name" value="CREPT"/>
    <property type="match status" value="1"/>
</dbReference>
<comment type="caution">
    <text evidence="5">The sequence shown here is derived from an EMBL/GenBank/DDBJ whole genome shotgun (WGS) entry which is preliminary data.</text>
</comment>
<keyword evidence="2" id="KW-0539">Nucleus</keyword>
<name>A0A443SPB9_9ACAR</name>
<dbReference type="GO" id="GO:0001111">
    <property type="term" value="P:RNA polymerase II promoter clearance"/>
    <property type="evidence" value="ECO:0007669"/>
    <property type="project" value="UniProtKB-ARBA"/>
</dbReference>
<dbReference type="Pfam" id="PF04818">
    <property type="entry name" value="CID"/>
    <property type="match status" value="1"/>
</dbReference>
<dbReference type="AlphaFoldDB" id="A0A443SPB9"/>
<accession>A0A443SPB9</accession>
<dbReference type="STRING" id="299467.A0A443SPB9"/>
<dbReference type="InterPro" id="IPR006569">
    <property type="entry name" value="CID_dom"/>
</dbReference>
<dbReference type="Gene3D" id="6.10.250.2560">
    <property type="match status" value="1"/>
</dbReference>
<evidence type="ECO:0000313" key="6">
    <source>
        <dbReference type="Proteomes" id="UP000288716"/>
    </source>
</evidence>
<dbReference type="InterPro" id="IPR032337">
    <property type="entry name" value="RPRD1A/B_C"/>
</dbReference>
<dbReference type="GO" id="GO:0042802">
    <property type="term" value="F:identical protein binding"/>
    <property type="evidence" value="ECO:0007669"/>
    <property type="project" value="UniProtKB-ARBA"/>
</dbReference>
<comment type="subcellular location">
    <subcellularLocation>
        <location evidence="1">Nucleus</location>
    </subcellularLocation>
</comment>
<evidence type="ECO:0000256" key="2">
    <source>
        <dbReference type="ARBA" id="ARBA00023242"/>
    </source>
</evidence>
<dbReference type="PANTHER" id="PTHR12460:SF0">
    <property type="entry name" value="CID DOMAIN-CONTAINING PROTEIN-RELATED"/>
    <property type="match status" value="1"/>
</dbReference>
<dbReference type="PROSITE" id="PS51391">
    <property type="entry name" value="CID"/>
    <property type="match status" value="1"/>
</dbReference>
<sequence>MSGFTSEALQKRLSELNSSQQSIQTLSLWLIHHRKHHAAIVQTWFKELKKARQNRKLTFMYLANDVIQNSRKKGPEFTKEFGLFLKAAFENVAKEADDKTWVGLDRVLSVWCERNIYDEFQVAEFRKAIGTKKGPETNKNGKSYSQKNLKSNVEIKYKREKQKSHKNSPDLKKKKIATSASNHCNTVNVNASVSNKVTVTDKSVNGDSVIDTDNLIKSLQQLENSASSDAMIREKIASFPPEVSDSTLLEKIQDKDAAEKLSKQVEEACILLVDYNTRLTQELEDRKQISLLLTSFLKHQKSCLESDEQKLLEYKEKLRKITQVRTELKSHLQNLPDLSLLPSVTGGLAPLPSAGDLFSVAAARAAANISSSTSTSPNTASPADYETVIASALNS</sequence>
<dbReference type="GO" id="GO:0031124">
    <property type="term" value="P:mRNA 3'-end processing"/>
    <property type="evidence" value="ECO:0007669"/>
    <property type="project" value="TreeGrafter"/>
</dbReference>
<keyword evidence="6" id="KW-1185">Reference proteome</keyword>
<evidence type="ECO:0000256" key="1">
    <source>
        <dbReference type="ARBA" id="ARBA00004123"/>
    </source>
</evidence>
<dbReference type="GO" id="GO:0097550">
    <property type="term" value="C:transcription preinitiation complex"/>
    <property type="evidence" value="ECO:0007669"/>
    <property type="project" value="UniProtKB-ARBA"/>
</dbReference>
<evidence type="ECO:0000259" key="4">
    <source>
        <dbReference type="PROSITE" id="PS51391"/>
    </source>
</evidence>
<dbReference type="SUPFAM" id="SSF48464">
    <property type="entry name" value="ENTH/VHS domain"/>
    <property type="match status" value="1"/>
</dbReference>
<protein>
    <submittedName>
        <fullName evidence="5">Regulation of nuclear pre-mRNA domain-containing protein 1B-like protein</fullName>
    </submittedName>
</protein>
<feature type="domain" description="CID" evidence="4">
    <location>
        <begin position="1"/>
        <end position="133"/>
    </location>
</feature>
<dbReference type="EMBL" id="NCKV01000949">
    <property type="protein sequence ID" value="RWS29366.1"/>
    <property type="molecule type" value="Genomic_DNA"/>
</dbReference>
<reference evidence="5 6" key="1">
    <citation type="journal article" date="2018" name="Gigascience">
        <title>Genomes of trombidid mites reveal novel predicted allergens and laterally-transferred genes associated with secondary metabolism.</title>
        <authorList>
            <person name="Dong X."/>
            <person name="Chaisiri K."/>
            <person name="Xia D."/>
            <person name="Armstrong S.D."/>
            <person name="Fang Y."/>
            <person name="Donnelly M.J."/>
            <person name="Kadowaki T."/>
            <person name="McGarry J.W."/>
            <person name="Darby A.C."/>
            <person name="Makepeace B.L."/>
        </authorList>
    </citation>
    <scope>NUCLEOTIDE SEQUENCE [LARGE SCALE GENOMIC DNA]</scope>
    <source>
        <strain evidence="5">UoL-UT</strain>
    </source>
</reference>
<dbReference type="SMART" id="SM00582">
    <property type="entry name" value="RPR"/>
    <property type="match status" value="1"/>
</dbReference>
<gene>
    <name evidence="5" type="ORF">B4U80_11237</name>
</gene>
<evidence type="ECO:0000256" key="3">
    <source>
        <dbReference type="ARBA" id="ARBA00034310"/>
    </source>
</evidence>
<dbReference type="Gene3D" id="1.25.40.90">
    <property type="match status" value="1"/>
</dbReference>
<dbReference type="GO" id="GO:0005654">
    <property type="term" value="C:nucleoplasm"/>
    <property type="evidence" value="ECO:0007669"/>
    <property type="project" value="UniProtKB-ARBA"/>
</dbReference>
<evidence type="ECO:0000313" key="5">
    <source>
        <dbReference type="EMBL" id="RWS29366.1"/>
    </source>
</evidence>
<proteinExistence type="inferred from homology"/>
<dbReference type="VEuPathDB" id="VectorBase:LDEU002675"/>